<reference evidence="1 2" key="2">
    <citation type="journal article" date="2022" name="Mol. Ecol. Resour.">
        <title>The genomes of chicory, endive, great burdock and yacon provide insights into Asteraceae paleo-polyploidization history and plant inulin production.</title>
        <authorList>
            <person name="Fan W."/>
            <person name="Wang S."/>
            <person name="Wang H."/>
            <person name="Wang A."/>
            <person name="Jiang F."/>
            <person name="Liu H."/>
            <person name="Zhao H."/>
            <person name="Xu D."/>
            <person name="Zhang Y."/>
        </authorList>
    </citation>
    <scope>NUCLEOTIDE SEQUENCE [LARGE SCALE GENOMIC DNA]</scope>
    <source>
        <strain evidence="2">cv. Yunnan</strain>
        <tissue evidence="1">Leaves</tissue>
    </source>
</reference>
<name>A0ACB9JHD0_9ASTR</name>
<evidence type="ECO:0000313" key="1">
    <source>
        <dbReference type="EMBL" id="KAI3819757.1"/>
    </source>
</evidence>
<accession>A0ACB9JHD0</accession>
<organism evidence="1 2">
    <name type="scientific">Smallanthus sonchifolius</name>
    <dbReference type="NCBI Taxonomy" id="185202"/>
    <lineage>
        <taxon>Eukaryota</taxon>
        <taxon>Viridiplantae</taxon>
        <taxon>Streptophyta</taxon>
        <taxon>Embryophyta</taxon>
        <taxon>Tracheophyta</taxon>
        <taxon>Spermatophyta</taxon>
        <taxon>Magnoliopsida</taxon>
        <taxon>eudicotyledons</taxon>
        <taxon>Gunneridae</taxon>
        <taxon>Pentapetalae</taxon>
        <taxon>asterids</taxon>
        <taxon>campanulids</taxon>
        <taxon>Asterales</taxon>
        <taxon>Asteraceae</taxon>
        <taxon>Asteroideae</taxon>
        <taxon>Heliantheae alliance</taxon>
        <taxon>Millerieae</taxon>
        <taxon>Smallanthus</taxon>
    </lineage>
</organism>
<gene>
    <name evidence="1" type="ORF">L1987_13605</name>
</gene>
<dbReference type="EMBL" id="CM042021">
    <property type="protein sequence ID" value="KAI3819757.1"/>
    <property type="molecule type" value="Genomic_DNA"/>
</dbReference>
<evidence type="ECO:0000313" key="2">
    <source>
        <dbReference type="Proteomes" id="UP001056120"/>
    </source>
</evidence>
<dbReference type="Proteomes" id="UP001056120">
    <property type="component" value="Linkage Group LG04"/>
</dbReference>
<sequence length="115" mass="13532">MVVHEQEVLNNYSRVVRRKVSVWGDVKSLEYLEKMKEILEEIWPEKGWEARYIGGLKVFQQARSLGWTKIEFQRIAWIPIHGVPVQLWDKSVFDKIGKRYGKLGNSTGSRNRLTD</sequence>
<comment type="caution">
    <text evidence="1">The sequence shown here is derived from an EMBL/GenBank/DDBJ whole genome shotgun (WGS) entry which is preliminary data.</text>
</comment>
<keyword evidence="2" id="KW-1185">Reference proteome</keyword>
<reference evidence="2" key="1">
    <citation type="journal article" date="2022" name="Mol. Ecol. Resour.">
        <title>The genomes of chicory, endive, great burdock and yacon provide insights into Asteraceae palaeo-polyploidization history and plant inulin production.</title>
        <authorList>
            <person name="Fan W."/>
            <person name="Wang S."/>
            <person name="Wang H."/>
            <person name="Wang A."/>
            <person name="Jiang F."/>
            <person name="Liu H."/>
            <person name="Zhao H."/>
            <person name="Xu D."/>
            <person name="Zhang Y."/>
        </authorList>
    </citation>
    <scope>NUCLEOTIDE SEQUENCE [LARGE SCALE GENOMIC DNA]</scope>
    <source>
        <strain evidence="2">cv. Yunnan</strain>
    </source>
</reference>
<protein>
    <submittedName>
        <fullName evidence="1">Uncharacterized protein</fullName>
    </submittedName>
</protein>
<proteinExistence type="predicted"/>